<feature type="transmembrane region" description="Helical" evidence="1">
    <location>
        <begin position="506"/>
        <end position="527"/>
    </location>
</feature>
<dbReference type="GeneID" id="65916719"/>
<feature type="transmembrane region" description="Helical" evidence="1">
    <location>
        <begin position="415"/>
        <end position="437"/>
    </location>
</feature>
<feature type="transmembrane region" description="Helical" evidence="1">
    <location>
        <begin position="157"/>
        <end position="177"/>
    </location>
</feature>
<dbReference type="Proteomes" id="UP000051181">
    <property type="component" value="Unassembled WGS sequence"/>
</dbReference>
<dbReference type="AlphaFoldDB" id="A0A0R1EYF9"/>
<feature type="transmembrane region" description="Helical" evidence="1">
    <location>
        <begin position="12"/>
        <end position="34"/>
    </location>
</feature>
<feature type="transmembrane region" description="Helical" evidence="1">
    <location>
        <begin position="79"/>
        <end position="99"/>
    </location>
</feature>
<comment type="caution">
    <text evidence="2">The sequence shown here is derived from an EMBL/GenBank/DDBJ whole genome shotgun (WGS) entry which is preliminary data.</text>
</comment>
<keyword evidence="1" id="KW-1133">Transmembrane helix</keyword>
<reference evidence="2 3" key="1">
    <citation type="journal article" date="2015" name="Genome Announc.">
        <title>Expanding the biotechnology potential of lactobacilli through comparative genomics of 213 strains and associated genera.</title>
        <authorList>
            <person name="Sun Z."/>
            <person name="Harris H.M."/>
            <person name="McCann A."/>
            <person name="Guo C."/>
            <person name="Argimon S."/>
            <person name="Zhang W."/>
            <person name="Yang X."/>
            <person name="Jeffery I.B."/>
            <person name="Cooney J.C."/>
            <person name="Kagawa T.F."/>
            <person name="Liu W."/>
            <person name="Song Y."/>
            <person name="Salvetti E."/>
            <person name="Wrobel A."/>
            <person name="Rasinkangas P."/>
            <person name="Parkhill J."/>
            <person name="Rea M.C."/>
            <person name="O'Sullivan O."/>
            <person name="Ritari J."/>
            <person name="Douillard F.P."/>
            <person name="Paul Ross R."/>
            <person name="Yang R."/>
            <person name="Briner A.E."/>
            <person name="Felis G.E."/>
            <person name="de Vos W.M."/>
            <person name="Barrangou R."/>
            <person name="Klaenhammer T.R."/>
            <person name="Caufield P.W."/>
            <person name="Cui Y."/>
            <person name="Zhang H."/>
            <person name="O'Toole P.W."/>
        </authorList>
    </citation>
    <scope>NUCLEOTIDE SEQUENCE [LARGE SCALE GENOMIC DNA]</scope>
    <source>
        <strain evidence="2 3">DSM 20001</strain>
    </source>
</reference>
<feature type="transmembrane region" description="Helical" evidence="1">
    <location>
        <begin position="443"/>
        <end position="462"/>
    </location>
</feature>
<feature type="transmembrane region" description="Helical" evidence="1">
    <location>
        <begin position="671"/>
        <end position="691"/>
    </location>
</feature>
<protein>
    <recommendedName>
        <fullName evidence="4">Glycosyltransferase RgtA/B/C/D-like domain-containing protein</fullName>
    </recommendedName>
</protein>
<evidence type="ECO:0008006" key="4">
    <source>
        <dbReference type="Google" id="ProtNLM"/>
    </source>
</evidence>
<feature type="transmembrane region" description="Helical" evidence="1">
    <location>
        <begin position="469"/>
        <end position="486"/>
    </location>
</feature>
<evidence type="ECO:0000313" key="2">
    <source>
        <dbReference type="EMBL" id="KRK14541.1"/>
    </source>
</evidence>
<accession>A0A0R1EYF9</accession>
<evidence type="ECO:0000256" key="1">
    <source>
        <dbReference type="SAM" id="Phobius"/>
    </source>
</evidence>
<keyword evidence="1" id="KW-0812">Transmembrane</keyword>
<sequence length="693" mass="80022">MLVSNKIRIKLTLVQIMRVLALLIFIVIGVQAIFFTNNFFGSKIGLSAFNIVIGSVMLIAVLCLLVSWLKRLSLKKQRAVLWILMCMWLLLQLFFDFYVQGAQGVDDLDVRLQAHKLAAGDINWSGYFHVWPNNVNIAIFFSWIIRFFRLIGITDTWLLFNLFITLITFVTLVMGTKILDNIVSFEAKIVLWTFILFYAPFYVVNFYSYTDPIAAFFVVLSFWELSKLGAHNKWDLIHLLCGIILIVCGTLIKTNAVIFVITIPIFIFFKYGWKKLAQSLLILIIVMGLGIFFQNKIQSQYEYSENSEVKFPTEYWIALSYNKYSKGTVKSNQYTWSYTGRVKGVKNKVKVDRKLIKDEIRSLGLSGVLKQYLDKTNVMYSSGNAGIIMRDFSIYPKYSKITTYLSGTNGNLMSYLAQIVYTVAIILVAFQIGYMFLRRMSVTLFDMFLIFFIGLYMFHILLWEVENRYLYLILPLIFVFAAYSFLSNNLENEITVLVGHSSRGKWLITALIMTIIGTFLIGNYSLIEFKNSNYVAIQQQTFFRTDSIKLKPQESIEQTFKLSVAPKYLKLNLGSKYDHFHTTLIDLKTHKSILFGQQNGYYKLKANSGNILIKVTNKSNHKQDLSVNKSKDMKLAQSMIKVKDVQQKKHSGLYLNEGFYRDGSYPFSKKIYWFGAFLLIILVAIVLAVVWRV</sequence>
<proteinExistence type="predicted"/>
<keyword evidence="1" id="KW-0472">Membrane</keyword>
<feature type="transmembrane region" description="Helical" evidence="1">
    <location>
        <begin position="237"/>
        <end position="269"/>
    </location>
</feature>
<feature type="transmembrane region" description="Helical" evidence="1">
    <location>
        <begin position="189"/>
        <end position="207"/>
    </location>
</feature>
<dbReference type="RefSeq" id="WP_010009602.1">
    <property type="nucleotide sequence ID" value="NZ_AZCN01000077.1"/>
</dbReference>
<organism evidence="2 3">
    <name type="scientific">Loigolactobacillus coryniformis subsp. coryniformis KCTC 3167 = DSM 20001</name>
    <dbReference type="NCBI Taxonomy" id="913848"/>
    <lineage>
        <taxon>Bacteria</taxon>
        <taxon>Bacillati</taxon>
        <taxon>Bacillota</taxon>
        <taxon>Bacilli</taxon>
        <taxon>Lactobacillales</taxon>
        <taxon>Lactobacillaceae</taxon>
        <taxon>Loigolactobacillus</taxon>
    </lineage>
</organism>
<dbReference type="EMBL" id="AZCN01000077">
    <property type="protein sequence ID" value="KRK14541.1"/>
    <property type="molecule type" value="Genomic_DNA"/>
</dbReference>
<evidence type="ECO:0000313" key="3">
    <source>
        <dbReference type="Proteomes" id="UP000051181"/>
    </source>
</evidence>
<feature type="transmembrane region" description="Helical" evidence="1">
    <location>
        <begin position="46"/>
        <end position="67"/>
    </location>
</feature>
<feature type="transmembrane region" description="Helical" evidence="1">
    <location>
        <begin position="275"/>
        <end position="293"/>
    </location>
</feature>
<dbReference type="PATRIC" id="fig|913848.6.peg.2344"/>
<gene>
    <name evidence="2" type="ORF">FD22_GL002297</name>
</gene>
<name>A0A0R1EYF9_9LACO</name>